<protein>
    <recommendedName>
        <fullName evidence="5">Lipoprotein</fullName>
    </recommendedName>
</protein>
<dbReference type="RefSeq" id="WP_315730496.1">
    <property type="nucleotide sequence ID" value="NZ_JAVYII010000001.1"/>
</dbReference>
<evidence type="ECO:0000313" key="4">
    <source>
        <dbReference type="Proteomes" id="UP001268542"/>
    </source>
</evidence>
<reference evidence="3 4" key="1">
    <citation type="submission" date="2023-08" db="EMBL/GenBank/DDBJ databases">
        <title>Nocardioides seae sp. nov., a bacterium isolated from a soil.</title>
        <authorList>
            <person name="Wang X."/>
        </authorList>
    </citation>
    <scope>NUCLEOTIDE SEQUENCE [LARGE SCALE GENOMIC DNA]</scope>
    <source>
        <strain evidence="3 4">YZH12</strain>
    </source>
</reference>
<dbReference type="Proteomes" id="UP001268542">
    <property type="component" value="Unassembled WGS sequence"/>
</dbReference>
<dbReference type="EMBL" id="JAVYII010000001">
    <property type="protein sequence ID" value="MDT9591532.1"/>
    <property type="molecule type" value="Genomic_DNA"/>
</dbReference>
<comment type="caution">
    <text evidence="3">The sequence shown here is derived from an EMBL/GenBank/DDBJ whole genome shotgun (WGS) entry which is preliminary data.</text>
</comment>
<feature type="region of interest" description="Disordered" evidence="1">
    <location>
        <begin position="25"/>
        <end position="80"/>
    </location>
</feature>
<evidence type="ECO:0000256" key="1">
    <source>
        <dbReference type="SAM" id="MobiDB-lite"/>
    </source>
</evidence>
<evidence type="ECO:0000313" key="3">
    <source>
        <dbReference type="EMBL" id="MDT9591532.1"/>
    </source>
</evidence>
<dbReference type="PROSITE" id="PS51257">
    <property type="entry name" value="PROKAR_LIPOPROTEIN"/>
    <property type="match status" value="1"/>
</dbReference>
<feature type="signal peptide" evidence="2">
    <location>
        <begin position="1"/>
        <end position="25"/>
    </location>
</feature>
<keyword evidence="2" id="KW-0732">Signal</keyword>
<gene>
    <name evidence="3" type="ORF">RDV89_00535</name>
</gene>
<evidence type="ECO:0008006" key="5">
    <source>
        <dbReference type="Google" id="ProtNLM"/>
    </source>
</evidence>
<evidence type="ECO:0000256" key="2">
    <source>
        <dbReference type="SAM" id="SignalP"/>
    </source>
</evidence>
<sequence>MFRAPRPVALAALATSAILALTACASGEDPEAETGSSPSSSEPTPSSPGSSGPATVDPTGPALTESPAEDGAAPVDPEDYDEVVAAAVADLATTRDVAEDEVTVLADAAVQWRNGALGCPEAGQFYTEAITPGRRVILEVDGEQYAYHGAETGPVTYCASPEEPATE</sequence>
<accession>A0ABU3PQN9</accession>
<name>A0ABU3PQN9_9ACTN</name>
<feature type="chain" id="PRO_5045804148" description="Lipoprotein" evidence="2">
    <location>
        <begin position="26"/>
        <end position="167"/>
    </location>
</feature>
<organism evidence="3 4">
    <name type="scientific">Nocardioides imazamoxiresistens</name>
    <dbReference type="NCBI Taxonomy" id="3231893"/>
    <lineage>
        <taxon>Bacteria</taxon>
        <taxon>Bacillati</taxon>
        <taxon>Actinomycetota</taxon>
        <taxon>Actinomycetes</taxon>
        <taxon>Propionibacteriales</taxon>
        <taxon>Nocardioidaceae</taxon>
        <taxon>Nocardioides</taxon>
    </lineage>
</organism>
<keyword evidence="4" id="KW-1185">Reference proteome</keyword>
<proteinExistence type="predicted"/>
<feature type="compositionally biased region" description="Low complexity" evidence="1">
    <location>
        <begin position="33"/>
        <end position="55"/>
    </location>
</feature>